<feature type="compositionally biased region" description="Acidic residues" evidence="1">
    <location>
        <begin position="9"/>
        <end position="19"/>
    </location>
</feature>
<feature type="transmembrane region" description="Helical" evidence="2">
    <location>
        <begin position="145"/>
        <end position="162"/>
    </location>
</feature>
<keyword evidence="2" id="KW-0812">Transmembrane</keyword>
<name>C1EC46_MICCC</name>
<evidence type="ECO:0000313" key="3">
    <source>
        <dbReference type="EMBL" id="ACO65522.1"/>
    </source>
</evidence>
<keyword evidence="2" id="KW-0472">Membrane</keyword>
<dbReference type="STRING" id="296587.C1EC46"/>
<keyword evidence="4" id="KW-1185">Reference proteome</keyword>
<feature type="transmembrane region" description="Helical" evidence="2">
    <location>
        <begin position="230"/>
        <end position="246"/>
    </location>
</feature>
<dbReference type="Proteomes" id="UP000002009">
    <property type="component" value="Chromosome 9"/>
</dbReference>
<feature type="transmembrane region" description="Helical" evidence="2">
    <location>
        <begin position="199"/>
        <end position="218"/>
    </location>
</feature>
<feature type="region of interest" description="Disordered" evidence="1">
    <location>
        <begin position="1"/>
        <end position="64"/>
    </location>
</feature>
<reference evidence="3 4" key="1">
    <citation type="journal article" date="2009" name="Science">
        <title>Green evolution and dynamic adaptations revealed by genomes of the marine picoeukaryotes Micromonas.</title>
        <authorList>
            <person name="Worden A.Z."/>
            <person name="Lee J.H."/>
            <person name="Mock T."/>
            <person name="Rouze P."/>
            <person name="Simmons M.P."/>
            <person name="Aerts A.L."/>
            <person name="Allen A.E."/>
            <person name="Cuvelier M.L."/>
            <person name="Derelle E."/>
            <person name="Everett M.V."/>
            <person name="Foulon E."/>
            <person name="Grimwood J."/>
            <person name="Gundlach H."/>
            <person name="Henrissat B."/>
            <person name="Napoli C."/>
            <person name="McDonald S.M."/>
            <person name="Parker M.S."/>
            <person name="Rombauts S."/>
            <person name="Salamov A."/>
            <person name="Von Dassow P."/>
            <person name="Badger J.H."/>
            <person name="Coutinho P.M."/>
            <person name="Demir E."/>
            <person name="Dubchak I."/>
            <person name="Gentemann C."/>
            <person name="Eikrem W."/>
            <person name="Gready J.E."/>
            <person name="John U."/>
            <person name="Lanier W."/>
            <person name="Lindquist E.A."/>
            <person name="Lucas S."/>
            <person name="Mayer K.F."/>
            <person name="Moreau H."/>
            <person name="Not F."/>
            <person name="Otillar R."/>
            <person name="Panaud O."/>
            <person name="Pangilinan J."/>
            <person name="Paulsen I."/>
            <person name="Piegu B."/>
            <person name="Poliakov A."/>
            <person name="Robbens S."/>
            <person name="Schmutz J."/>
            <person name="Toulza E."/>
            <person name="Wyss T."/>
            <person name="Zelensky A."/>
            <person name="Zhou K."/>
            <person name="Armbrust E.V."/>
            <person name="Bhattacharya D."/>
            <person name="Goodenough U.W."/>
            <person name="Van de Peer Y."/>
            <person name="Grigoriev I.V."/>
        </authorList>
    </citation>
    <scope>NUCLEOTIDE SEQUENCE [LARGE SCALE GENOMIC DNA]</scope>
    <source>
        <strain evidence="4">RCC299 / NOUM17</strain>
    </source>
</reference>
<dbReference type="RefSeq" id="XP_002504264.1">
    <property type="nucleotide sequence ID" value="XM_002504218.1"/>
</dbReference>
<dbReference type="eggNOG" id="ENOG502S2I9">
    <property type="taxonomic scope" value="Eukaryota"/>
</dbReference>
<dbReference type="GeneID" id="8246444"/>
<feature type="transmembrane region" description="Helical" evidence="2">
    <location>
        <begin position="258"/>
        <end position="274"/>
    </location>
</feature>
<accession>C1EC46</accession>
<organism evidence="3 4">
    <name type="scientific">Micromonas commoda (strain RCC299 / NOUM17 / CCMP2709)</name>
    <name type="common">Picoplanktonic green alga</name>
    <dbReference type="NCBI Taxonomy" id="296587"/>
    <lineage>
        <taxon>Eukaryota</taxon>
        <taxon>Viridiplantae</taxon>
        <taxon>Chlorophyta</taxon>
        <taxon>Mamiellophyceae</taxon>
        <taxon>Mamiellales</taxon>
        <taxon>Mamiellaceae</taxon>
        <taxon>Micromonas</taxon>
    </lineage>
</organism>
<dbReference type="InParanoid" id="C1EC46"/>
<evidence type="ECO:0000313" key="4">
    <source>
        <dbReference type="Proteomes" id="UP000002009"/>
    </source>
</evidence>
<feature type="compositionally biased region" description="Acidic residues" evidence="1">
    <location>
        <begin position="34"/>
        <end position="44"/>
    </location>
</feature>
<feature type="non-terminal residue" evidence="3">
    <location>
        <position position="455"/>
    </location>
</feature>
<feature type="transmembrane region" description="Helical" evidence="2">
    <location>
        <begin position="303"/>
        <end position="323"/>
    </location>
</feature>
<protein>
    <submittedName>
        <fullName evidence="3">Uncharacterized protein</fullName>
    </submittedName>
</protein>
<evidence type="ECO:0000256" key="2">
    <source>
        <dbReference type="SAM" id="Phobius"/>
    </source>
</evidence>
<dbReference type="AlphaFoldDB" id="C1EC46"/>
<proteinExistence type="predicted"/>
<dbReference type="OrthoDB" id="10053152at2759"/>
<evidence type="ECO:0000256" key="1">
    <source>
        <dbReference type="SAM" id="MobiDB-lite"/>
    </source>
</evidence>
<keyword evidence="2" id="KW-1133">Transmembrane helix</keyword>
<sequence length="455" mass="51109">MVAVHPEPPTEDAPVDDVDVERGDVVVSDVVSGDFDEDVADEETISPLPNLSTPDASRPGSKRTSLDLTVARVSIGHDARVADEHEQKLIDSMGRPVRFQSVFRSMSGMTTHYGESPTGMHPKLSIVDEDAYGATAWTSREMRNVAFYTFIHVMAFAALSYGDPNSWWHLHRPLGDVIGAVNDGVVTNPTFAGHFWRKIGVQTAVFWTILPSMGLLVVTRGWNVGYTRKICHVVTYLTPLAFNLAWPTTEGEEYPPSVWVVSWSVWFQFCNFYLQIKPARRRSTVCMLAFRAYDRAQDRPNTLTWIITQMVAGYLIILGLYAYCHEWRKDQLPAHAEYSVLIPMVVNVFGDALAEPVGIYFGRHPYRVRAMWHKGRCCAGEFKRTLEGSLVVYAFTLAAVAPCLKYRLFTQSQYAVNMVVLPPLMTLTEAIAPHTWDNPLITLVGAAFILCTYEF</sequence>
<dbReference type="KEGG" id="mis:MICPUN_107428"/>
<gene>
    <name evidence="3" type="primary">PCTR</name>
    <name evidence="3" type="ORF">MICPUN_107428</name>
</gene>
<dbReference type="EMBL" id="CP001329">
    <property type="protein sequence ID" value="ACO65522.1"/>
    <property type="molecule type" value="Genomic_DNA"/>
</dbReference>